<accession>F4PFE4</accession>
<evidence type="ECO:0000313" key="1">
    <source>
        <dbReference type="EMBL" id="EGF76046.1"/>
    </source>
</evidence>
<dbReference type="Proteomes" id="UP000007241">
    <property type="component" value="Unassembled WGS sequence"/>
</dbReference>
<name>F4PFE4_BATDJ</name>
<organism evidence="1 2">
    <name type="scientific">Batrachochytrium dendrobatidis (strain JAM81 / FGSC 10211)</name>
    <name type="common">Frog chytrid fungus</name>
    <dbReference type="NCBI Taxonomy" id="684364"/>
    <lineage>
        <taxon>Eukaryota</taxon>
        <taxon>Fungi</taxon>
        <taxon>Fungi incertae sedis</taxon>
        <taxon>Chytridiomycota</taxon>
        <taxon>Chytridiomycota incertae sedis</taxon>
        <taxon>Chytridiomycetes</taxon>
        <taxon>Rhizophydiales</taxon>
        <taxon>Rhizophydiales incertae sedis</taxon>
        <taxon>Batrachochytrium</taxon>
    </lineage>
</organism>
<dbReference type="InParanoid" id="F4PFE4"/>
<dbReference type="AlphaFoldDB" id="F4PFE4"/>
<gene>
    <name evidence="1" type="ORF">BATDEDRAFT_93091</name>
</gene>
<evidence type="ECO:0000313" key="2">
    <source>
        <dbReference type="Proteomes" id="UP000007241"/>
    </source>
</evidence>
<keyword evidence="2" id="KW-1185">Reference proteome</keyword>
<dbReference type="EMBL" id="GL882925">
    <property type="protein sequence ID" value="EGF76046.1"/>
    <property type="molecule type" value="Genomic_DNA"/>
</dbReference>
<protein>
    <submittedName>
        <fullName evidence="1">Uncharacterized protein</fullName>
    </submittedName>
</protein>
<dbReference type="HOGENOM" id="CLU_2867306_0_0_1"/>
<proteinExistence type="predicted"/>
<sequence>MFVLSTGPGIKNPPGPITGGGIVAANSLRVFRLTSRMVPFHQSDAIDFPLLVIKDSALYYVIPK</sequence>
<reference evidence="1 2" key="1">
    <citation type="submission" date="2009-12" db="EMBL/GenBank/DDBJ databases">
        <title>The draft genome of Batrachochytrium dendrobatidis.</title>
        <authorList>
            <consortium name="US DOE Joint Genome Institute (JGI-PGF)"/>
            <person name="Kuo A."/>
            <person name="Salamov A."/>
            <person name="Schmutz J."/>
            <person name="Lucas S."/>
            <person name="Pitluck S."/>
            <person name="Rosenblum E."/>
            <person name="Stajich J."/>
            <person name="Eisen M."/>
            <person name="Grigoriev I.V."/>
        </authorList>
    </citation>
    <scope>NUCLEOTIDE SEQUENCE [LARGE SCALE GENOMIC DNA]</scope>
    <source>
        <strain evidence="2">JAM81 / FGSC 10211</strain>
    </source>
</reference>